<sequence length="42" mass="4465">MLSARSGVRGTAPQAANGCRPRLILSSILLSTRSLEIGIREL</sequence>
<dbReference type="Proteomes" id="UP000004535">
    <property type="component" value="Unassembled WGS sequence"/>
</dbReference>
<evidence type="ECO:0000313" key="2">
    <source>
        <dbReference type="Proteomes" id="UP000004535"/>
    </source>
</evidence>
<dbReference type="EMBL" id="ACFC01000001">
    <property type="protein sequence ID" value="EEE09082.1"/>
    <property type="molecule type" value="Genomic_DNA"/>
</dbReference>
<comment type="caution">
    <text evidence="1">The sequence shown here is derived from an EMBL/GenBank/DDBJ whole genome shotgun (WGS) entry which is preliminary data.</text>
</comment>
<dbReference type="AlphaFoldDB" id="B9BH18"/>
<gene>
    <name evidence="1" type="ORF">BURMUCGD2_4454</name>
</gene>
<protein>
    <submittedName>
        <fullName evidence="1">Uncharacterized protein</fullName>
    </submittedName>
</protein>
<evidence type="ECO:0000313" key="1">
    <source>
        <dbReference type="EMBL" id="EEE09082.1"/>
    </source>
</evidence>
<accession>B9BH18</accession>
<name>B9BH18_9BURK</name>
<organism evidence="1 2">
    <name type="scientific">Burkholderia multivorans CGD2</name>
    <dbReference type="NCBI Taxonomy" id="513052"/>
    <lineage>
        <taxon>Bacteria</taxon>
        <taxon>Pseudomonadati</taxon>
        <taxon>Pseudomonadota</taxon>
        <taxon>Betaproteobacteria</taxon>
        <taxon>Burkholderiales</taxon>
        <taxon>Burkholderiaceae</taxon>
        <taxon>Burkholderia</taxon>
        <taxon>Burkholderia cepacia complex</taxon>
    </lineage>
</organism>
<reference evidence="1 2" key="1">
    <citation type="journal article" date="2012" name="J. Bacteriol.">
        <title>Draft Genome Sequence Determination for Cystic Fibrosis and Chronic Granulomatous Disease Burkholderia multivorans Isolates.</title>
        <authorList>
            <person name="Varga J.J."/>
            <person name="Losada L."/>
            <person name="Zelazny A.M."/>
            <person name="Brinkac L."/>
            <person name="Harkins D."/>
            <person name="Radune D."/>
            <person name="Hostetler J."/>
            <person name="Sampaio E.P."/>
            <person name="Ronning C.M."/>
            <person name="Nierman W.C."/>
            <person name="Greenberg D.E."/>
            <person name="Holland S.M."/>
            <person name="Goldberg J.B."/>
        </authorList>
    </citation>
    <scope>NUCLEOTIDE SEQUENCE [LARGE SCALE GENOMIC DNA]</scope>
    <source>
        <strain evidence="1 2">CGD2</strain>
    </source>
</reference>
<proteinExistence type="predicted"/>